<dbReference type="EMBL" id="HBII01016655">
    <property type="protein sequence ID" value="CAE0348123.1"/>
    <property type="molecule type" value="Transcribed_RNA"/>
</dbReference>
<gene>
    <name evidence="1" type="ORF">EHAR0213_LOCUS7034</name>
</gene>
<accession>A0A7S3JA11</accession>
<reference evidence="1" key="1">
    <citation type="submission" date="2021-01" db="EMBL/GenBank/DDBJ databases">
        <authorList>
            <person name="Corre E."/>
            <person name="Pelletier E."/>
            <person name="Niang G."/>
            <person name="Scheremetjew M."/>
            <person name="Finn R."/>
            <person name="Kale V."/>
            <person name="Holt S."/>
            <person name="Cochrane G."/>
            <person name="Meng A."/>
            <person name="Brown T."/>
            <person name="Cohen L."/>
        </authorList>
    </citation>
    <scope>NUCLEOTIDE SEQUENCE</scope>
    <source>
        <strain evidence="1">FSP1.4</strain>
    </source>
</reference>
<evidence type="ECO:0000313" key="1">
    <source>
        <dbReference type="EMBL" id="CAE0348123.1"/>
    </source>
</evidence>
<organism evidence="1">
    <name type="scientific">Euplotes harpa</name>
    <dbReference type="NCBI Taxonomy" id="151035"/>
    <lineage>
        <taxon>Eukaryota</taxon>
        <taxon>Sar</taxon>
        <taxon>Alveolata</taxon>
        <taxon>Ciliophora</taxon>
        <taxon>Intramacronucleata</taxon>
        <taxon>Spirotrichea</taxon>
        <taxon>Hypotrichia</taxon>
        <taxon>Euplotida</taxon>
        <taxon>Euplotidae</taxon>
        <taxon>Euplotes</taxon>
    </lineage>
</organism>
<proteinExistence type="predicted"/>
<dbReference type="AlphaFoldDB" id="A0A7S3JA11"/>
<protein>
    <submittedName>
        <fullName evidence="1">Uncharacterized protein</fullName>
    </submittedName>
</protein>
<name>A0A7S3JA11_9SPIT</name>
<sequence>MVFRGSLVKALTPHSSLKSCQEMPEIGVTSFMLTLRLSSVISTMPQLRDRTMYSRYFLDRMTPKLPMLNDITLSSSELNPSSELFLTSFRHFEHLWTALLVRESTSGRMQIDSQPSPNRIISEIKYPRMLFLYSTIDRASVSQ</sequence>